<evidence type="ECO:0000313" key="2">
    <source>
        <dbReference type="Proteomes" id="UP000527143"/>
    </source>
</evidence>
<reference evidence="1 2" key="1">
    <citation type="submission" date="2020-08" db="EMBL/GenBank/DDBJ databases">
        <title>Genomic Encyclopedia of Type Strains, Phase IV (KMG-IV): sequencing the most valuable type-strain genomes for metagenomic binning, comparative biology and taxonomic classification.</title>
        <authorList>
            <person name="Goeker M."/>
        </authorList>
    </citation>
    <scope>NUCLEOTIDE SEQUENCE [LARGE SCALE GENOMIC DNA]</scope>
    <source>
        <strain evidence="1 2">DSM 26736</strain>
    </source>
</reference>
<dbReference type="Proteomes" id="UP000527143">
    <property type="component" value="Unassembled WGS sequence"/>
</dbReference>
<name>A0A840YF99_9SPHN</name>
<gene>
    <name evidence="1" type="ORF">FHT02_003384</name>
</gene>
<proteinExistence type="predicted"/>
<evidence type="ECO:0000313" key="1">
    <source>
        <dbReference type="EMBL" id="MBB5712127.1"/>
    </source>
</evidence>
<sequence>MAIAQSGLDPDQSENCKKVLFRCRIVRRNMIALNLTTAEIVERFGELSFRLIEDEMLRAIARNDDAAADRWRAKLMEVNALAPVKSGRS</sequence>
<dbReference type="AlphaFoldDB" id="A0A840YF99"/>
<accession>A0A840YF99</accession>
<organism evidence="1 2">
    <name type="scientific">Sphingomonas xinjiangensis</name>
    <dbReference type="NCBI Taxonomy" id="643568"/>
    <lineage>
        <taxon>Bacteria</taxon>
        <taxon>Pseudomonadati</taxon>
        <taxon>Pseudomonadota</taxon>
        <taxon>Alphaproteobacteria</taxon>
        <taxon>Sphingomonadales</taxon>
        <taxon>Sphingomonadaceae</taxon>
        <taxon>Sphingomonas</taxon>
    </lineage>
</organism>
<dbReference type="EMBL" id="JACIJF010000013">
    <property type="protein sequence ID" value="MBB5712127.1"/>
    <property type="molecule type" value="Genomic_DNA"/>
</dbReference>
<keyword evidence="2" id="KW-1185">Reference proteome</keyword>
<dbReference type="RefSeq" id="WP_184090141.1">
    <property type="nucleotide sequence ID" value="NZ_JACIJF010000013.1"/>
</dbReference>
<protein>
    <submittedName>
        <fullName evidence="1">Uncharacterized protein</fullName>
    </submittedName>
</protein>
<comment type="caution">
    <text evidence="1">The sequence shown here is derived from an EMBL/GenBank/DDBJ whole genome shotgun (WGS) entry which is preliminary data.</text>
</comment>